<feature type="region of interest" description="Disordered" evidence="1">
    <location>
        <begin position="55"/>
        <end position="119"/>
    </location>
</feature>
<feature type="region of interest" description="Disordered" evidence="1">
    <location>
        <begin position="224"/>
        <end position="289"/>
    </location>
</feature>
<organism evidence="3">
    <name type="scientific">Cyclophora tenuis</name>
    <name type="common">Marine diatom</name>
    <dbReference type="NCBI Taxonomy" id="216820"/>
    <lineage>
        <taxon>Eukaryota</taxon>
        <taxon>Sar</taxon>
        <taxon>Stramenopiles</taxon>
        <taxon>Ochrophyta</taxon>
        <taxon>Bacillariophyta</taxon>
        <taxon>Fragilariophyceae</taxon>
        <taxon>Fragilariophycidae</taxon>
        <taxon>Cyclophorales</taxon>
        <taxon>Cyclophoraceae</taxon>
        <taxon>Cyclophora</taxon>
    </lineage>
</organism>
<feature type="transmembrane region" description="Helical" evidence="2">
    <location>
        <begin position="29"/>
        <end position="45"/>
    </location>
</feature>
<dbReference type="AlphaFoldDB" id="A0A7S1GLR5"/>
<feature type="region of interest" description="Disordered" evidence="1">
    <location>
        <begin position="188"/>
        <end position="211"/>
    </location>
</feature>
<feature type="compositionally biased region" description="Low complexity" evidence="1">
    <location>
        <begin position="72"/>
        <end position="95"/>
    </location>
</feature>
<feature type="compositionally biased region" description="Low complexity" evidence="1">
    <location>
        <begin position="245"/>
        <end position="268"/>
    </location>
</feature>
<accession>A0A7S1GLR5</accession>
<protein>
    <submittedName>
        <fullName evidence="3">Uncharacterized protein</fullName>
    </submittedName>
</protein>
<dbReference type="EMBL" id="HBFW01018011">
    <property type="protein sequence ID" value="CAD8940484.1"/>
    <property type="molecule type" value="Transcribed_RNA"/>
</dbReference>
<evidence type="ECO:0000256" key="2">
    <source>
        <dbReference type="SAM" id="Phobius"/>
    </source>
</evidence>
<keyword evidence="2" id="KW-1133">Transmembrane helix</keyword>
<keyword evidence="2" id="KW-0472">Membrane</keyword>
<name>A0A7S1GLR5_CYCTE</name>
<reference evidence="3" key="1">
    <citation type="submission" date="2021-01" db="EMBL/GenBank/DDBJ databases">
        <authorList>
            <person name="Corre E."/>
            <person name="Pelletier E."/>
            <person name="Niang G."/>
            <person name="Scheremetjew M."/>
            <person name="Finn R."/>
            <person name="Kale V."/>
            <person name="Holt S."/>
            <person name="Cochrane G."/>
            <person name="Meng A."/>
            <person name="Brown T."/>
            <person name="Cohen L."/>
        </authorList>
    </citation>
    <scope>NUCLEOTIDE SEQUENCE</scope>
    <source>
        <strain evidence="3">ECT3854</strain>
    </source>
</reference>
<feature type="compositionally biased region" description="Basic and acidic residues" evidence="1">
    <location>
        <begin position="57"/>
        <end position="71"/>
    </location>
</feature>
<proteinExistence type="predicted"/>
<keyword evidence="2" id="KW-0812">Transmembrane</keyword>
<sequence>MTTESNEAVEEALAPGETKQQRRHTKSQSFMINYLVAFAIVVMFLCNTDLRISSSARGHDGTKVVQKEKNSKGSGTNSKNNKEVSSSSSSNNNKNTPRPAPRLRSIGEANMPTILSPEERKAKKNMTFVRSDQYDFGETMAQRIRSMGGESILEERTKYALLKENKHDARKLNNKQLTELAQRIINDTNLVPRRNSNSAPPPKKAEVPNIRAYERAKYNVLEAKKKEAEEKGAESSQQRTKSESKGVSSSSSSSSSSTHTTTTTTKPSSNEKIAVKTREEVEKMSKEERQQYMTKIMDQHKEGLEFMFQAMKNNERLIDPALEGFVKEQEERKRAKQGSH</sequence>
<feature type="compositionally biased region" description="Polar residues" evidence="1">
    <location>
        <begin position="188"/>
        <end position="198"/>
    </location>
</feature>
<feature type="compositionally biased region" description="Basic and acidic residues" evidence="1">
    <location>
        <begin position="224"/>
        <end position="233"/>
    </location>
</feature>
<feature type="region of interest" description="Disordered" evidence="1">
    <location>
        <begin position="1"/>
        <end position="25"/>
    </location>
</feature>
<evidence type="ECO:0000256" key="1">
    <source>
        <dbReference type="SAM" id="MobiDB-lite"/>
    </source>
</evidence>
<feature type="compositionally biased region" description="Basic and acidic residues" evidence="1">
    <location>
        <begin position="273"/>
        <end position="289"/>
    </location>
</feature>
<evidence type="ECO:0000313" key="3">
    <source>
        <dbReference type="EMBL" id="CAD8940484.1"/>
    </source>
</evidence>
<gene>
    <name evidence="3" type="ORF">CTEN0397_LOCUS11550</name>
</gene>